<proteinExistence type="predicted"/>
<feature type="transmembrane region" description="Helical" evidence="1">
    <location>
        <begin position="12"/>
        <end position="35"/>
    </location>
</feature>
<evidence type="ECO:0000313" key="2">
    <source>
        <dbReference type="EMBL" id="OGD52712.1"/>
    </source>
</evidence>
<comment type="caution">
    <text evidence="2">The sequence shown here is derived from an EMBL/GenBank/DDBJ whole genome shotgun (WGS) entry which is preliminary data.</text>
</comment>
<keyword evidence="1" id="KW-0812">Transmembrane</keyword>
<keyword evidence="1" id="KW-0472">Membrane</keyword>
<reference evidence="2 3" key="1">
    <citation type="journal article" date="2016" name="Nat. Commun.">
        <title>Thousands of microbial genomes shed light on interconnected biogeochemical processes in an aquifer system.</title>
        <authorList>
            <person name="Anantharaman K."/>
            <person name="Brown C.T."/>
            <person name="Hug L.A."/>
            <person name="Sharon I."/>
            <person name="Castelle C.J."/>
            <person name="Probst A.J."/>
            <person name="Thomas B.C."/>
            <person name="Singh A."/>
            <person name="Wilkins M.J."/>
            <person name="Karaoz U."/>
            <person name="Brodie E.L."/>
            <person name="Williams K.H."/>
            <person name="Hubbard S.S."/>
            <person name="Banfield J.F."/>
        </authorList>
    </citation>
    <scope>NUCLEOTIDE SEQUENCE [LARGE SCALE GENOMIC DNA]</scope>
</reference>
<keyword evidence="1" id="KW-1133">Transmembrane helix</keyword>
<evidence type="ECO:0000313" key="3">
    <source>
        <dbReference type="Proteomes" id="UP000178758"/>
    </source>
</evidence>
<dbReference type="Proteomes" id="UP000178758">
    <property type="component" value="Unassembled WGS sequence"/>
</dbReference>
<name>A0A1F5DBW9_9BACT</name>
<protein>
    <submittedName>
        <fullName evidence="2">Uncharacterized protein</fullName>
    </submittedName>
</protein>
<accession>A0A1F5DBW9</accession>
<evidence type="ECO:0000256" key="1">
    <source>
        <dbReference type="SAM" id="Phobius"/>
    </source>
</evidence>
<dbReference type="EMBL" id="MEZJ01000049">
    <property type="protein sequence ID" value="OGD52712.1"/>
    <property type="molecule type" value="Genomic_DNA"/>
</dbReference>
<organism evidence="2 3">
    <name type="scientific">Candidatus Beckwithbacteria bacterium RBG_13_35_6</name>
    <dbReference type="NCBI Taxonomy" id="1797456"/>
    <lineage>
        <taxon>Bacteria</taxon>
        <taxon>Candidatus Beckwithiibacteriota</taxon>
    </lineage>
</organism>
<gene>
    <name evidence="2" type="ORF">A3J78_00270</name>
</gene>
<sequence>MKTDKKELLTTTITIAIIVIICGIFWWFVASKFLFLQDKSISKATPAPSTQEENITYDKNSDEIPAVESDLKSLDLNDVDKELTDIEAELAQP</sequence>
<dbReference type="AlphaFoldDB" id="A0A1F5DBW9"/>